<dbReference type="EMBL" id="WAAQ01000001">
    <property type="protein sequence ID" value="KAB1887387.1"/>
    <property type="molecule type" value="Genomic_DNA"/>
</dbReference>
<evidence type="ECO:0000313" key="2">
    <source>
        <dbReference type="EMBL" id="KAB1887387.1"/>
    </source>
</evidence>
<comment type="caution">
    <text evidence="2">The sequence shown here is derived from an EMBL/GenBank/DDBJ whole genome shotgun (WGS) entry which is preliminary data.</text>
</comment>
<dbReference type="Pfam" id="PF04972">
    <property type="entry name" value="BON"/>
    <property type="match status" value="3"/>
</dbReference>
<dbReference type="PROSITE" id="PS50914">
    <property type="entry name" value="BON"/>
    <property type="match status" value="3"/>
</dbReference>
<evidence type="ECO:0000259" key="1">
    <source>
        <dbReference type="PROSITE" id="PS50914"/>
    </source>
</evidence>
<feature type="domain" description="BON" evidence="1">
    <location>
        <begin position="153"/>
        <end position="221"/>
    </location>
</feature>
<dbReference type="PANTHER" id="PTHR34606">
    <property type="entry name" value="BON DOMAIN-CONTAINING PROTEIN"/>
    <property type="match status" value="1"/>
</dbReference>
<gene>
    <name evidence="2" type="ORF">F6W70_08335</name>
</gene>
<sequence length="222" mass="23920">MTSTTRIDDEDLQRAVQQELEWTPDVDSAGIGVAVEDGTVALSGEVDSHTERLAARHAALRVRGVNAVIDHLVLPSSPDEHMADTAVAEEVEHALRAAADVPPGVKAVIEGGDVSLMGEVDWDYERRAAKRAVQHLKGVRTVNSMITLTARPSAADAEERIRGAIRRNALVDAHTIEVAVSGTSVMLTGTVRSWAEKNQAVEAAWASPHVTEVDNRIVVRPY</sequence>
<feature type="domain" description="BON" evidence="1">
    <location>
        <begin position="8"/>
        <end position="76"/>
    </location>
</feature>
<dbReference type="AlphaFoldDB" id="A0AAD3X512"/>
<reference evidence="2 3" key="1">
    <citation type="submission" date="2019-09" db="EMBL/GenBank/DDBJ databases">
        <title>Whole genome sequencing of Microbacterium maritypicum.</title>
        <authorList>
            <person name="Lenchi N."/>
        </authorList>
    </citation>
    <scope>NUCLEOTIDE SEQUENCE [LARGE SCALE GENOMIC DNA]</scope>
    <source>
        <strain evidence="2 3">DSM 12512</strain>
    </source>
</reference>
<protein>
    <submittedName>
        <fullName evidence="2">BON domain-containing protein</fullName>
    </submittedName>
</protein>
<dbReference type="Proteomes" id="UP000436027">
    <property type="component" value="Unassembled WGS sequence"/>
</dbReference>
<dbReference type="RefSeq" id="WP_151486371.1">
    <property type="nucleotide sequence ID" value="NZ_BAAAIN010000002.1"/>
</dbReference>
<accession>A0AAD3X512</accession>
<organism evidence="2 3">
    <name type="scientific">Microbacterium maritypicum</name>
    <name type="common">Microbacterium liquefaciens</name>
    <dbReference type="NCBI Taxonomy" id="33918"/>
    <lineage>
        <taxon>Bacteria</taxon>
        <taxon>Bacillati</taxon>
        <taxon>Actinomycetota</taxon>
        <taxon>Actinomycetes</taxon>
        <taxon>Micrococcales</taxon>
        <taxon>Microbacteriaceae</taxon>
        <taxon>Microbacterium</taxon>
    </lineage>
</organism>
<feature type="domain" description="BON" evidence="1">
    <location>
        <begin position="83"/>
        <end position="150"/>
    </location>
</feature>
<dbReference type="Gene3D" id="3.30.1340.30">
    <property type="match status" value="3"/>
</dbReference>
<dbReference type="InterPro" id="IPR014004">
    <property type="entry name" value="Transpt-assoc_nodulatn_dom_bac"/>
</dbReference>
<proteinExistence type="predicted"/>
<dbReference type="SMART" id="SM00749">
    <property type="entry name" value="BON"/>
    <property type="match status" value="3"/>
</dbReference>
<name>A0AAD3X512_MICMQ</name>
<evidence type="ECO:0000313" key="3">
    <source>
        <dbReference type="Proteomes" id="UP000436027"/>
    </source>
</evidence>
<dbReference type="PANTHER" id="PTHR34606:SF15">
    <property type="entry name" value="BON DOMAIN-CONTAINING PROTEIN"/>
    <property type="match status" value="1"/>
</dbReference>
<dbReference type="InterPro" id="IPR051686">
    <property type="entry name" value="Lipoprotein_DolP"/>
</dbReference>
<dbReference type="InterPro" id="IPR007055">
    <property type="entry name" value="BON_dom"/>
</dbReference>